<evidence type="ECO:0000256" key="1">
    <source>
        <dbReference type="ARBA" id="ARBA00004370"/>
    </source>
</evidence>
<evidence type="ECO:0000256" key="6">
    <source>
        <dbReference type="ARBA" id="ARBA00023136"/>
    </source>
</evidence>
<protein>
    <recommendedName>
        <fullName evidence="13">Perforin 1.2</fullName>
    </recommendedName>
</protein>
<dbReference type="GO" id="GO:0001771">
    <property type="term" value="P:immunological synapse formation"/>
    <property type="evidence" value="ECO:0000318"/>
    <property type="project" value="GO_Central"/>
</dbReference>
<dbReference type="InterPro" id="IPR000008">
    <property type="entry name" value="C2_dom"/>
</dbReference>
<feature type="chain" id="PRO_5004866208" description="Perforin 1.2" evidence="8">
    <location>
        <begin position="26"/>
        <end position="596"/>
    </location>
</feature>
<dbReference type="InterPro" id="IPR035892">
    <property type="entry name" value="C2_domain_sf"/>
</dbReference>
<dbReference type="SMART" id="SM00457">
    <property type="entry name" value="MACPF"/>
    <property type="match status" value="1"/>
</dbReference>
<dbReference type="PROSITE" id="PS00279">
    <property type="entry name" value="MACPF_1"/>
    <property type="match status" value="1"/>
</dbReference>
<dbReference type="GeneTree" id="ENSGT00530000063725"/>
<dbReference type="Bgee" id="ENSLOCG00000006250">
    <property type="expression patterns" value="Expressed in mesonephros and 5 other cell types or tissues"/>
</dbReference>
<dbReference type="HOGENOM" id="CLU_039516_2_0_1"/>
<dbReference type="PANTHER" id="PTHR46096">
    <property type="entry name" value="PERFORIN-1"/>
    <property type="match status" value="1"/>
</dbReference>
<evidence type="ECO:0000313" key="12">
    <source>
        <dbReference type="Proteomes" id="UP000018468"/>
    </source>
</evidence>
<dbReference type="GO" id="GO:0022829">
    <property type="term" value="F:wide pore channel activity"/>
    <property type="evidence" value="ECO:0000318"/>
    <property type="project" value="GO_Central"/>
</dbReference>
<evidence type="ECO:0000256" key="7">
    <source>
        <dbReference type="ARBA" id="ARBA00023157"/>
    </source>
</evidence>
<dbReference type="Pfam" id="PF00168">
    <property type="entry name" value="C2"/>
    <property type="match status" value="1"/>
</dbReference>
<evidence type="ECO:0000256" key="5">
    <source>
        <dbReference type="ARBA" id="ARBA00022852"/>
    </source>
</evidence>
<dbReference type="PANTHER" id="PTHR46096:SF5">
    <property type="entry name" value="PERFORIN 1.2 PRECURSOR-RELATED"/>
    <property type="match status" value="1"/>
</dbReference>
<sequence length="596" mass="66524">VPYRMWQFLLLFWALSLSSRPGTFARDFVGTPAECKTAEFVPGYNLAGEGFDIVTMQRKGAYVVNMEDWKKPKGSCNLRQNRYLKGKKQKIPLAIVDWRTLPNCKRQLSSTIYESSESLVNDSTSSVENNWKTGLDLNVNPNVQVGATLGGTHSRDATYAMQKSKQDKYSFTSHEVHCKFYRYRLVTKPPVHTEFLESLKMLPRSYTSDTKEQYRGLINIYGTHFIRQVSLGGKVKSITSIKSCQATMNGLTDTAVKDCLDVEASATVGMVATVKTEFHRCESLKKKMNLAQSFGSMFSDRQTEITGGQIDSADLFFSGASDPSAYKQWLETLKTIPDVVSYSLEPLHKLMPPNDPRARQLQRALGDYVLENALLKKCSEPCQVGDRVSARDCCACVCKGNNNVKSNCCPAGKGLAQLQVYGLEAKQLYGDRGTKTDGSVKVTFGEKSRRTEVINENDNPVWPEKFEFGNIVINMATKLQVEVFDADSRWNSDLLGECSFALKSGTNKNVCYFKHGTFFFSYTVECAPSLGGPQCNEYIPSPMSPSLATKFHSRNGVLASESWVPEFRKNQAKSRNLKCNSSASHEEEIGYSMSQG</sequence>
<reference evidence="11" key="2">
    <citation type="submission" date="2025-08" db="UniProtKB">
        <authorList>
            <consortium name="Ensembl"/>
        </authorList>
    </citation>
    <scope>IDENTIFICATION</scope>
</reference>
<evidence type="ECO:0008006" key="13">
    <source>
        <dbReference type="Google" id="ProtNLM"/>
    </source>
</evidence>
<dbReference type="InterPro" id="IPR020863">
    <property type="entry name" value="MACPF_CS"/>
</dbReference>
<evidence type="ECO:0000313" key="11">
    <source>
        <dbReference type="Ensembl" id="ENSLOCP00000007544.1"/>
    </source>
</evidence>
<reference evidence="12" key="1">
    <citation type="submission" date="2011-12" db="EMBL/GenBank/DDBJ databases">
        <title>The Draft Genome of Lepisosteus oculatus.</title>
        <authorList>
            <consortium name="The Broad Institute Genome Assembly &amp; Analysis Group"/>
            <consortium name="Computational R&amp;D Group"/>
            <consortium name="and Sequencing Platform"/>
            <person name="Di Palma F."/>
            <person name="Alfoldi J."/>
            <person name="Johnson J."/>
            <person name="Berlin A."/>
            <person name="Gnerre S."/>
            <person name="Jaffe D."/>
            <person name="MacCallum I."/>
            <person name="Young S."/>
            <person name="Walker B.J."/>
            <person name="Lander E.S."/>
            <person name="Lindblad-Toh K."/>
        </authorList>
    </citation>
    <scope>NUCLEOTIDE SEQUENCE [LARGE SCALE GENOMIC DNA]</scope>
</reference>
<reference evidence="11" key="3">
    <citation type="submission" date="2025-09" db="UniProtKB">
        <authorList>
            <consortium name="Ensembl"/>
        </authorList>
    </citation>
    <scope>IDENTIFICATION</scope>
</reference>
<dbReference type="Ensembl" id="ENSLOCT00000007552.1">
    <property type="protein sequence ID" value="ENSLOCP00000007544.1"/>
    <property type="gene ID" value="ENSLOCG00000006250.1"/>
</dbReference>
<accession>W5MGN5</accession>
<dbReference type="Pfam" id="PF01823">
    <property type="entry name" value="MACPF"/>
    <property type="match status" value="1"/>
</dbReference>
<evidence type="ECO:0000256" key="4">
    <source>
        <dbReference type="ARBA" id="ARBA00022525"/>
    </source>
</evidence>
<dbReference type="Proteomes" id="UP000018468">
    <property type="component" value="Linkage group LG24"/>
</dbReference>
<proteinExistence type="inferred from homology"/>
<evidence type="ECO:0000259" key="9">
    <source>
        <dbReference type="PROSITE" id="PS50004"/>
    </source>
</evidence>
<feature type="signal peptide" evidence="8">
    <location>
        <begin position="1"/>
        <end position="25"/>
    </location>
</feature>
<dbReference type="SMART" id="SM00239">
    <property type="entry name" value="C2"/>
    <property type="match status" value="1"/>
</dbReference>
<dbReference type="SUPFAM" id="SSF49562">
    <property type="entry name" value="C2 domain (Calcium/lipid-binding domain, CaLB)"/>
    <property type="match status" value="1"/>
</dbReference>
<comment type="similarity">
    <text evidence="3">Belongs to the complement C6/C7/C8/C9 family.</text>
</comment>
<organism evidence="11 12">
    <name type="scientific">Lepisosteus oculatus</name>
    <name type="common">Spotted gar</name>
    <dbReference type="NCBI Taxonomy" id="7918"/>
    <lineage>
        <taxon>Eukaryota</taxon>
        <taxon>Metazoa</taxon>
        <taxon>Chordata</taxon>
        <taxon>Craniata</taxon>
        <taxon>Vertebrata</taxon>
        <taxon>Euteleostomi</taxon>
        <taxon>Actinopterygii</taxon>
        <taxon>Neopterygii</taxon>
        <taxon>Holostei</taxon>
        <taxon>Semionotiformes</taxon>
        <taxon>Lepisosteidae</taxon>
        <taxon>Lepisosteus</taxon>
    </lineage>
</organism>
<dbReference type="InterPro" id="IPR020864">
    <property type="entry name" value="MACPF"/>
</dbReference>
<evidence type="ECO:0000256" key="3">
    <source>
        <dbReference type="ARBA" id="ARBA00009214"/>
    </source>
</evidence>
<keyword evidence="6" id="KW-0472">Membrane</keyword>
<dbReference type="EMBL" id="AHAT01019629">
    <property type="status" value="NOT_ANNOTATED_CDS"/>
    <property type="molecule type" value="Genomic_DNA"/>
</dbReference>
<keyword evidence="7" id="KW-1015">Disulfide bond</keyword>
<keyword evidence="5" id="KW-0204">Cytolysis</keyword>
<keyword evidence="4" id="KW-0964">Secreted</keyword>
<evidence type="ECO:0000259" key="10">
    <source>
        <dbReference type="PROSITE" id="PS51412"/>
    </source>
</evidence>
<dbReference type="GO" id="GO:0051607">
    <property type="term" value="P:defense response to virus"/>
    <property type="evidence" value="ECO:0000318"/>
    <property type="project" value="GO_Central"/>
</dbReference>
<feature type="domain" description="C2" evidence="9">
    <location>
        <begin position="398"/>
        <end position="515"/>
    </location>
</feature>
<name>W5MGN5_LEPOC</name>
<dbReference type="GO" id="GO:0031640">
    <property type="term" value="P:killing of cells of another organism"/>
    <property type="evidence" value="ECO:0007669"/>
    <property type="project" value="UniProtKB-KW"/>
</dbReference>
<comment type="subcellular location">
    <subcellularLocation>
        <location evidence="1">Membrane</location>
    </subcellularLocation>
    <subcellularLocation>
        <location evidence="2">Secreted</location>
    </subcellularLocation>
</comment>
<evidence type="ECO:0000256" key="8">
    <source>
        <dbReference type="SAM" id="SignalP"/>
    </source>
</evidence>
<dbReference type="InterPro" id="IPR052784">
    <property type="entry name" value="Perforin-1_pore-forming"/>
</dbReference>
<dbReference type="GO" id="GO:0016020">
    <property type="term" value="C:membrane"/>
    <property type="evidence" value="ECO:0000318"/>
    <property type="project" value="GO_Central"/>
</dbReference>
<dbReference type="Gene3D" id="2.60.40.150">
    <property type="entry name" value="C2 domain"/>
    <property type="match status" value="1"/>
</dbReference>
<dbReference type="PROSITE" id="PS51412">
    <property type="entry name" value="MACPF_2"/>
    <property type="match status" value="1"/>
</dbReference>
<evidence type="ECO:0000256" key="2">
    <source>
        <dbReference type="ARBA" id="ARBA00004613"/>
    </source>
</evidence>
<dbReference type="eggNOG" id="ENOG502RQWS">
    <property type="taxonomic scope" value="Eukaryota"/>
</dbReference>
<dbReference type="GO" id="GO:0005576">
    <property type="term" value="C:extracellular region"/>
    <property type="evidence" value="ECO:0007669"/>
    <property type="project" value="UniProtKB-SubCell"/>
</dbReference>
<keyword evidence="12" id="KW-1185">Reference proteome</keyword>
<dbReference type="GO" id="GO:0001913">
    <property type="term" value="P:T cell mediated cytotoxicity"/>
    <property type="evidence" value="ECO:0000318"/>
    <property type="project" value="GO_Central"/>
</dbReference>
<keyword evidence="8" id="KW-0732">Signal</keyword>
<dbReference type="AlphaFoldDB" id="W5MGN5"/>
<dbReference type="PROSITE" id="PS50004">
    <property type="entry name" value="C2"/>
    <property type="match status" value="1"/>
</dbReference>
<dbReference type="InParanoid" id="W5MGN5"/>
<feature type="domain" description="MACPF" evidence="10">
    <location>
        <begin position="31"/>
        <end position="376"/>
    </location>
</feature>
<dbReference type="OMA" id="RCEEYIP"/>
<dbReference type="STRING" id="7918.ENSLOCP00000007544"/>